<dbReference type="AlphaFoldDB" id="A0A371XFQ3"/>
<sequence>MKKRSAAVAFLGLLAICGSAFATGTILSTITPADQKRLDNYEKTRAAAIAEAKAGGDSGEFAGVEKLLNAKQLEFSGMKLTGNWRCRVVKLGENLPLVVYGWFKCKVTDDGSGWQLEKRTGSQRTKGRFFDDGPTRLTYLGVGYIDGDTPPAYGAGPKSDQVGYAFRTGKDSWRIEFPEPYYESKLDILELRR</sequence>
<gene>
    <name evidence="2" type="ORF">DY251_07205</name>
</gene>
<evidence type="ECO:0000313" key="2">
    <source>
        <dbReference type="EMBL" id="RFC68066.1"/>
    </source>
</evidence>
<name>A0A371XFQ3_9HYPH</name>
<protein>
    <submittedName>
        <fullName evidence="2">DUF4893 domain-containing protein</fullName>
    </submittedName>
</protein>
<keyword evidence="1" id="KW-0732">Signal</keyword>
<dbReference type="RefSeq" id="WP_116623207.1">
    <property type="nucleotide sequence ID" value="NZ_QURN01000005.1"/>
</dbReference>
<dbReference type="Proteomes" id="UP000262379">
    <property type="component" value="Unassembled WGS sequence"/>
</dbReference>
<evidence type="ECO:0000256" key="1">
    <source>
        <dbReference type="SAM" id="SignalP"/>
    </source>
</evidence>
<feature type="signal peptide" evidence="1">
    <location>
        <begin position="1"/>
        <end position="22"/>
    </location>
</feature>
<comment type="caution">
    <text evidence="2">The sequence shown here is derived from an EMBL/GenBank/DDBJ whole genome shotgun (WGS) entry which is preliminary data.</text>
</comment>
<proteinExistence type="predicted"/>
<dbReference type="EMBL" id="QURN01000005">
    <property type="protein sequence ID" value="RFC68066.1"/>
    <property type="molecule type" value="Genomic_DNA"/>
</dbReference>
<keyword evidence="3" id="KW-1185">Reference proteome</keyword>
<dbReference type="Pfam" id="PF16233">
    <property type="entry name" value="DUF4893"/>
    <property type="match status" value="1"/>
</dbReference>
<organism evidence="2 3">
    <name type="scientific">Mesorhizobium denitrificans</name>
    <dbReference type="NCBI Taxonomy" id="2294114"/>
    <lineage>
        <taxon>Bacteria</taxon>
        <taxon>Pseudomonadati</taxon>
        <taxon>Pseudomonadota</taxon>
        <taxon>Alphaproteobacteria</taxon>
        <taxon>Hyphomicrobiales</taxon>
        <taxon>Phyllobacteriaceae</taxon>
        <taxon>Mesorhizobium</taxon>
    </lineage>
</organism>
<evidence type="ECO:0000313" key="3">
    <source>
        <dbReference type="Proteomes" id="UP000262379"/>
    </source>
</evidence>
<dbReference type="InterPro" id="IPR032609">
    <property type="entry name" value="DUF4893"/>
</dbReference>
<reference evidence="3" key="1">
    <citation type="submission" date="2018-08" db="EMBL/GenBank/DDBJ databases">
        <authorList>
            <person name="Im W.T."/>
        </authorList>
    </citation>
    <scope>NUCLEOTIDE SEQUENCE [LARGE SCALE GENOMIC DNA]</scope>
    <source>
        <strain evidence="3">LA-28</strain>
    </source>
</reference>
<accession>A0A371XFQ3</accession>
<feature type="chain" id="PRO_5016926796" evidence="1">
    <location>
        <begin position="23"/>
        <end position="193"/>
    </location>
</feature>